<accession>A0ABW0R417</accession>
<reference evidence="2" key="1">
    <citation type="journal article" date="2019" name="Int. J. Syst. Evol. Microbiol.">
        <title>The Global Catalogue of Microorganisms (GCM) 10K type strain sequencing project: providing services to taxonomists for standard genome sequencing and annotation.</title>
        <authorList>
            <consortium name="The Broad Institute Genomics Platform"/>
            <consortium name="The Broad Institute Genome Sequencing Center for Infectious Disease"/>
            <person name="Wu L."/>
            <person name="Ma J."/>
        </authorList>
    </citation>
    <scope>NUCLEOTIDE SEQUENCE [LARGE SCALE GENOMIC DNA]</scope>
    <source>
        <strain evidence="2">CGMCC 1.18578</strain>
    </source>
</reference>
<evidence type="ECO:0000313" key="1">
    <source>
        <dbReference type="EMBL" id="MFC5531891.1"/>
    </source>
</evidence>
<comment type="caution">
    <text evidence="1">The sequence shown here is derived from an EMBL/GenBank/DDBJ whole genome shotgun (WGS) entry which is preliminary data.</text>
</comment>
<dbReference type="Proteomes" id="UP001596108">
    <property type="component" value="Unassembled WGS sequence"/>
</dbReference>
<evidence type="ECO:0000313" key="2">
    <source>
        <dbReference type="Proteomes" id="UP001596108"/>
    </source>
</evidence>
<proteinExistence type="predicted"/>
<dbReference type="EMBL" id="JBHSNC010000056">
    <property type="protein sequence ID" value="MFC5531891.1"/>
    <property type="molecule type" value="Genomic_DNA"/>
</dbReference>
<name>A0ABW0R417_9BACL</name>
<gene>
    <name evidence="1" type="ORF">ACFPQ4_20950</name>
</gene>
<keyword evidence="2" id="KW-1185">Reference proteome</keyword>
<organism evidence="1 2">
    <name type="scientific">Cohnella yongneupensis</name>
    <dbReference type="NCBI Taxonomy" id="425006"/>
    <lineage>
        <taxon>Bacteria</taxon>
        <taxon>Bacillati</taxon>
        <taxon>Bacillota</taxon>
        <taxon>Bacilli</taxon>
        <taxon>Bacillales</taxon>
        <taxon>Paenibacillaceae</taxon>
        <taxon>Cohnella</taxon>
    </lineage>
</organism>
<dbReference type="RefSeq" id="WP_378113850.1">
    <property type="nucleotide sequence ID" value="NZ_JBHSNC010000056.1"/>
</dbReference>
<sequence length="148" mass="17514">MFSFVVRGDAGGHGAQTQYRRWRSLHALPGLWWFRWQIVAQTDEGFEFGWIVGNRLVPARALPPCSQHPCIEASRDVPSVRTLIDFAKRKYVVWTVGSDGKYAVTWTDLRFWRELEWPYRAEVVLDPQFNVLEHHIGWHKRAWQYPYV</sequence>
<protein>
    <submittedName>
        <fullName evidence="1">Uncharacterized protein</fullName>
    </submittedName>
</protein>